<feature type="non-terminal residue" evidence="4">
    <location>
        <position position="1"/>
    </location>
</feature>
<dbReference type="GO" id="GO:0005730">
    <property type="term" value="C:nucleolus"/>
    <property type="evidence" value="ECO:0007669"/>
    <property type="project" value="TreeGrafter"/>
</dbReference>
<evidence type="ECO:0000256" key="1">
    <source>
        <dbReference type="SAM" id="Phobius"/>
    </source>
</evidence>
<dbReference type="Proteomes" id="UP000681720">
    <property type="component" value="Unassembled WGS sequence"/>
</dbReference>
<dbReference type="Pfam" id="PF16201">
    <property type="entry name" value="NopRA1"/>
    <property type="match status" value="1"/>
</dbReference>
<dbReference type="EMBL" id="CAJOBJ010386593">
    <property type="protein sequence ID" value="CAF5229186.1"/>
    <property type="molecule type" value="Genomic_DNA"/>
</dbReference>
<name>A0A8S3KCI7_9BILA</name>
<evidence type="ECO:0000313" key="5">
    <source>
        <dbReference type="Proteomes" id="UP000676336"/>
    </source>
</evidence>
<dbReference type="Proteomes" id="UP000676336">
    <property type="component" value="Unassembled WGS sequence"/>
</dbReference>
<evidence type="ECO:0000259" key="2">
    <source>
        <dbReference type="Pfam" id="PF16201"/>
    </source>
</evidence>
<dbReference type="AlphaFoldDB" id="A0A8S3KCI7"/>
<keyword evidence="1" id="KW-1133">Transmembrane helix</keyword>
<gene>
    <name evidence="3" type="ORF">GIL414_LOCUS88547</name>
    <name evidence="4" type="ORF">SMN809_LOCUS86541</name>
</gene>
<accession>A0A8S3KCI7</accession>
<keyword evidence="1" id="KW-0812">Transmembrane</keyword>
<organism evidence="4 5">
    <name type="scientific">Rotaria magnacalcarata</name>
    <dbReference type="NCBI Taxonomy" id="392030"/>
    <lineage>
        <taxon>Eukaryota</taxon>
        <taxon>Metazoa</taxon>
        <taxon>Spiralia</taxon>
        <taxon>Gnathifera</taxon>
        <taxon>Rotifera</taxon>
        <taxon>Eurotatoria</taxon>
        <taxon>Bdelloidea</taxon>
        <taxon>Philodinida</taxon>
        <taxon>Philodinidae</taxon>
        <taxon>Rotaria</taxon>
    </lineage>
</organism>
<feature type="transmembrane region" description="Helical" evidence="1">
    <location>
        <begin position="47"/>
        <end position="65"/>
    </location>
</feature>
<dbReference type="PANTHER" id="PTHR13500:SF0">
    <property type="entry name" value="NUCLEOLAR PRE-RIBOSOMAL-ASSOCIATED PROTEIN 1"/>
    <property type="match status" value="1"/>
</dbReference>
<proteinExistence type="predicted"/>
<feature type="domain" description="URB1 C-terminal" evidence="2">
    <location>
        <begin position="3"/>
        <end position="60"/>
    </location>
</feature>
<evidence type="ECO:0000313" key="3">
    <source>
        <dbReference type="EMBL" id="CAF5229186.1"/>
    </source>
</evidence>
<sequence length="68" mass="8052">DTIDYTLCTKAYVFKTLMAFYDCSLCDDSIKLEILNVFYSTSKIQDMLMSLLFDYGFLLWLQVIVKNW</sequence>
<dbReference type="GO" id="GO:0000466">
    <property type="term" value="P:maturation of 5.8S rRNA from tricistronic rRNA transcript (SSU-rRNA, 5.8S rRNA, LSU-rRNA)"/>
    <property type="evidence" value="ECO:0007669"/>
    <property type="project" value="TreeGrafter"/>
</dbReference>
<evidence type="ECO:0000313" key="4">
    <source>
        <dbReference type="EMBL" id="CAF5229621.1"/>
    </source>
</evidence>
<dbReference type="GO" id="GO:0000463">
    <property type="term" value="P:maturation of LSU-rRNA from tricistronic rRNA transcript (SSU-rRNA, 5.8S rRNA, LSU-rRNA)"/>
    <property type="evidence" value="ECO:0007669"/>
    <property type="project" value="TreeGrafter"/>
</dbReference>
<reference evidence="4" key="1">
    <citation type="submission" date="2021-02" db="EMBL/GenBank/DDBJ databases">
        <authorList>
            <person name="Nowell W R."/>
        </authorList>
    </citation>
    <scope>NUCLEOTIDE SEQUENCE</scope>
</reference>
<dbReference type="InterPro" id="IPR039844">
    <property type="entry name" value="URB1"/>
</dbReference>
<dbReference type="EMBL" id="CAJOBI010371440">
    <property type="protein sequence ID" value="CAF5229621.1"/>
    <property type="molecule type" value="Genomic_DNA"/>
</dbReference>
<dbReference type="PANTHER" id="PTHR13500">
    <property type="entry name" value="NUCLEOLAR PRERIBOSOMAL-ASSOCIATED PROTEIN 1"/>
    <property type="match status" value="1"/>
</dbReference>
<keyword evidence="1" id="KW-0472">Membrane</keyword>
<protein>
    <recommendedName>
        <fullName evidence="2">URB1 C-terminal domain-containing protein</fullName>
    </recommendedName>
</protein>
<dbReference type="InterPro" id="IPR032436">
    <property type="entry name" value="URB1_C"/>
</dbReference>
<comment type="caution">
    <text evidence="4">The sequence shown here is derived from an EMBL/GenBank/DDBJ whole genome shotgun (WGS) entry which is preliminary data.</text>
</comment>